<accession>A0A1G6WRX9</accession>
<dbReference type="RefSeq" id="WP_091455717.1">
    <property type="nucleotide sequence ID" value="NZ_FMZZ01000015.1"/>
</dbReference>
<dbReference type="AlphaFoldDB" id="A0A1G6WRX9"/>
<protein>
    <submittedName>
        <fullName evidence="1">Uncharacterized protein</fullName>
    </submittedName>
</protein>
<organism evidence="1 2">
    <name type="scientific">Actinokineospora iranica</name>
    <dbReference type="NCBI Taxonomy" id="1271860"/>
    <lineage>
        <taxon>Bacteria</taxon>
        <taxon>Bacillati</taxon>
        <taxon>Actinomycetota</taxon>
        <taxon>Actinomycetes</taxon>
        <taxon>Pseudonocardiales</taxon>
        <taxon>Pseudonocardiaceae</taxon>
        <taxon>Actinokineospora</taxon>
    </lineage>
</organism>
<proteinExistence type="predicted"/>
<evidence type="ECO:0000313" key="1">
    <source>
        <dbReference type="EMBL" id="SDD68700.1"/>
    </source>
</evidence>
<dbReference type="OrthoDB" id="4377352at2"/>
<reference evidence="2" key="1">
    <citation type="submission" date="2016-10" db="EMBL/GenBank/DDBJ databases">
        <authorList>
            <person name="Varghese N."/>
            <person name="Submissions S."/>
        </authorList>
    </citation>
    <scope>NUCLEOTIDE SEQUENCE [LARGE SCALE GENOMIC DNA]</scope>
    <source>
        <strain evidence="2">IBRC-M 10403</strain>
    </source>
</reference>
<dbReference type="EMBL" id="FMZZ01000015">
    <property type="protein sequence ID" value="SDD68700.1"/>
    <property type="molecule type" value="Genomic_DNA"/>
</dbReference>
<dbReference type="Proteomes" id="UP000199501">
    <property type="component" value="Unassembled WGS sequence"/>
</dbReference>
<gene>
    <name evidence="1" type="ORF">SAMN05216174_115147</name>
</gene>
<evidence type="ECO:0000313" key="2">
    <source>
        <dbReference type="Proteomes" id="UP000199501"/>
    </source>
</evidence>
<dbReference type="STRING" id="1271860.SAMN05216174_115147"/>
<name>A0A1G6WRX9_9PSEU</name>
<sequence>MLVTPWTRFAGDGLHGRYPVVTEVLVDLGTLFSWPPNTPRRVAASGLSMSGVVRGQLHGRLQDVDGRWYGVCDFDLPYADGRRATIRCIDQVVPFRALSVPAERVQRGT</sequence>
<keyword evidence="2" id="KW-1185">Reference proteome</keyword>